<dbReference type="InterPro" id="IPR008271">
    <property type="entry name" value="Ser/Thr_kinase_AS"/>
</dbReference>
<accession>A0A8C6A7G0</accession>
<keyword evidence="2" id="KW-0808">Transferase</keyword>
<evidence type="ECO:0000256" key="3">
    <source>
        <dbReference type="ARBA" id="ARBA00022741"/>
    </source>
</evidence>
<evidence type="ECO:0000256" key="5">
    <source>
        <dbReference type="ARBA" id="ARBA00022840"/>
    </source>
</evidence>
<evidence type="ECO:0000259" key="6">
    <source>
        <dbReference type="PROSITE" id="PS50011"/>
    </source>
</evidence>
<dbReference type="Pfam" id="PF00069">
    <property type="entry name" value="Pkinase"/>
    <property type="match status" value="1"/>
</dbReference>
<dbReference type="PROSITE" id="PS00108">
    <property type="entry name" value="PROTEIN_KINASE_ST"/>
    <property type="match status" value="1"/>
</dbReference>
<dbReference type="InterPro" id="IPR011009">
    <property type="entry name" value="Kinase-like_dom_sf"/>
</dbReference>
<evidence type="ECO:0000313" key="8">
    <source>
        <dbReference type="Proteomes" id="UP000694407"/>
    </source>
</evidence>
<dbReference type="GeneTree" id="ENSGT00960000190961"/>
<keyword evidence="3" id="KW-0547">Nucleotide-binding</keyword>
<dbReference type="Proteomes" id="UP000694407">
    <property type="component" value="Unplaced"/>
</dbReference>
<dbReference type="InterPro" id="IPR000719">
    <property type="entry name" value="Prot_kinase_dom"/>
</dbReference>
<sequence length="53" mass="5934">MMEYAGVGHCHKKGIVHRDLKVKNIMLDARGNIKLLDFGISMKFISGQKLSGF</sequence>
<feature type="domain" description="Protein kinase" evidence="6">
    <location>
        <begin position="1"/>
        <end position="53"/>
    </location>
</feature>
<proteinExistence type="predicted"/>
<dbReference type="SUPFAM" id="SSF56112">
    <property type="entry name" value="Protein kinase-like (PK-like)"/>
    <property type="match status" value="1"/>
</dbReference>
<evidence type="ECO:0000256" key="2">
    <source>
        <dbReference type="ARBA" id="ARBA00022679"/>
    </source>
</evidence>
<dbReference type="PROSITE" id="PS50011">
    <property type="entry name" value="PROTEIN_KINASE_DOM"/>
    <property type="match status" value="1"/>
</dbReference>
<keyword evidence="8" id="KW-1185">Reference proteome</keyword>
<reference evidence="7" key="1">
    <citation type="submission" date="2025-08" db="UniProtKB">
        <authorList>
            <consortium name="Ensembl"/>
        </authorList>
    </citation>
    <scope>IDENTIFICATION</scope>
</reference>
<evidence type="ECO:0000256" key="4">
    <source>
        <dbReference type="ARBA" id="ARBA00022777"/>
    </source>
</evidence>
<dbReference type="AlphaFoldDB" id="A0A8C6A7G0"/>
<protein>
    <recommendedName>
        <fullName evidence="6">Protein kinase domain-containing protein</fullName>
    </recommendedName>
</protein>
<dbReference type="PANTHER" id="PTHR24351">
    <property type="entry name" value="RIBOSOMAL PROTEIN S6 KINASE"/>
    <property type="match status" value="1"/>
</dbReference>
<evidence type="ECO:0000313" key="7">
    <source>
        <dbReference type="Ensembl" id="ENSMMMP00000026357.1"/>
    </source>
</evidence>
<name>A0A8C6A7G0_MARMA</name>
<evidence type="ECO:0000256" key="1">
    <source>
        <dbReference type="ARBA" id="ARBA00022527"/>
    </source>
</evidence>
<dbReference type="Gene3D" id="1.10.510.10">
    <property type="entry name" value="Transferase(Phosphotransferase) domain 1"/>
    <property type="match status" value="1"/>
</dbReference>
<dbReference type="GO" id="GO:0004674">
    <property type="term" value="F:protein serine/threonine kinase activity"/>
    <property type="evidence" value="ECO:0007669"/>
    <property type="project" value="UniProtKB-KW"/>
</dbReference>
<keyword evidence="5" id="KW-0067">ATP-binding</keyword>
<reference evidence="7" key="2">
    <citation type="submission" date="2025-09" db="UniProtKB">
        <authorList>
            <consortium name="Ensembl"/>
        </authorList>
    </citation>
    <scope>IDENTIFICATION</scope>
</reference>
<organism evidence="7 8">
    <name type="scientific">Marmota marmota marmota</name>
    <name type="common">Alpine marmot</name>
    <dbReference type="NCBI Taxonomy" id="9994"/>
    <lineage>
        <taxon>Eukaryota</taxon>
        <taxon>Metazoa</taxon>
        <taxon>Chordata</taxon>
        <taxon>Craniata</taxon>
        <taxon>Vertebrata</taxon>
        <taxon>Euteleostomi</taxon>
        <taxon>Mammalia</taxon>
        <taxon>Eutheria</taxon>
        <taxon>Euarchontoglires</taxon>
        <taxon>Glires</taxon>
        <taxon>Rodentia</taxon>
        <taxon>Sciuromorpha</taxon>
        <taxon>Sciuridae</taxon>
        <taxon>Xerinae</taxon>
        <taxon>Marmotini</taxon>
        <taxon>Marmota</taxon>
    </lineage>
</organism>
<keyword evidence="1" id="KW-0723">Serine/threonine-protein kinase</keyword>
<dbReference type="Ensembl" id="ENSMMMT00000029837.1">
    <property type="protein sequence ID" value="ENSMMMP00000026357.1"/>
    <property type="gene ID" value="ENSMMMG00000023102.1"/>
</dbReference>
<keyword evidence="4" id="KW-0418">Kinase</keyword>
<dbReference type="GO" id="GO:0005524">
    <property type="term" value="F:ATP binding"/>
    <property type="evidence" value="ECO:0007669"/>
    <property type="project" value="UniProtKB-KW"/>
</dbReference>